<keyword evidence="1" id="KW-1133">Transmembrane helix</keyword>
<gene>
    <name evidence="2" type="ORF">LCGC14_0648550</name>
</gene>
<organism evidence="2">
    <name type="scientific">marine sediment metagenome</name>
    <dbReference type="NCBI Taxonomy" id="412755"/>
    <lineage>
        <taxon>unclassified sequences</taxon>
        <taxon>metagenomes</taxon>
        <taxon>ecological metagenomes</taxon>
    </lineage>
</organism>
<comment type="caution">
    <text evidence="2">The sequence shown here is derived from an EMBL/GenBank/DDBJ whole genome shotgun (WGS) entry which is preliminary data.</text>
</comment>
<evidence type="ECO:0000256" key="1">
    <source>
        <dbReference type="SAM" id="Phobius"/>
    </source>
</evidence>
<keyword evidence="1" id="KW-0472">Membrane</keyword>
<dbReference type="AlphaFoldDB" id="A0A0F9RGR1"/>
<accession>A0A0F9RGR1</accession>
<sequence length="260" mass="28409">MRKEVDKAKKVFKEAFEALSDYFEEKRSDIIIEKDKKAKKGKVALAKFSKGLIGKTDKINFRILIGEKKEMGDSIYEAIYLSDKKEPKIYVFEVNKGKACSTILTNFKEENWNGYKKTQKYKSLTKFLETAYKNGINYKGKKEKKEDALNVLIKGLKRSLEAVGNDEKERGRGAGPTAKKIAKAIAIAAVTTIVSIILTPAVGIIAQEVISGGSITGDLLGSAAQAAGEGLKSLADPVGMAKRVVKKVITKGKDLPGSDN</sequence>
<keyword evidence="1" id="KW-0812">Transmembrane</keyword>
<protein>
    <submittedName>
        <fullName evidence="2">Uncharacterized protein</fullName>
    </submittedName>
</protein>
<name>A0A0F9RGR1_9ZZZZ</name>
<reference evidence="2" key="1">
    <citation type="journal article" date="2015" name="Nature">
        <title>Complex archaea that bridge the gap between prokaryotes and eukaryotes.</title>
        <authorList>
            <person name="Spang A."/>
            <person name="Saw J.H."/>
            <person name="Jorgensen S.L."/>
            <person name="Zaremba-Niedzwiedzka K."/>
            <person name="Martijn J."/>
            <person name="Lind A.E."/>
            <person name="van Eijk R."/>
            <person name="Schleper C."/>
            <person name="Guy L."/>
            <person name="Ettema T.J."/>
        </authorList>
    </citation>
    <scope>NUCLEOTIDE SEQUENCE</scope>
</reference>
<dbReference type="EMBL" id="LAZR01001198">
    <property type="protein sequence ID" value="KKN48882.1"/>
    <property type="molecule type" value="Genomic_DNA"/>
</dbReference>
<feature type="transmembrane region" description="Helical" evidence="1">
    <location>
        <begin position="184"/>
        <end position="206"/>
    </location>
</feature>
<proteinExistence type="predicted"/>
<evidence type="ECO:0000313" key="2">
    <source>
        <dbReference type="EMBL" id="KKN48882.1"/>
    </source>
</evidence>